<dbReference type="EMBL" id="OX597816">
    <property type="protein sequence ID" value="CAI9719039.1"/>
    <property type="molecule type" value="Genomic_DNA"/>
</dbReference>
<evidence type="ECO:0000313" key="1">
    <source>
        <dbReference type="EMBL" id="CAI9719039.1"/>
    </source>
</evidence>
<gene>
    <name evidence="1" type="ORF">OCTVUL_1B029451</name>
</gene>
<reference evidence="1" key="1">
    <citation type="submission" date="2023-08" db="EMBL/GenBank/DDBJ databases">
        <authorList>
            <person name="Alioto T."/>
            <person name="Alioto T."/>
            <person name="Gomez Garrido J."/>
        </authorList>
    </citation>
    <scope>NUCLEOTIDE SEQUENCE</scope>
</reference>
<accession>A0AA36AP09</accession>
<organism evidence="1 2">
    <name type="scientific">Octopus vulgaris</name>
    <name type="common">Common octopus</name>
    <dbReference type="NCBI Taxonomy" id="6645"/>
    <lineage>
        <taxon>Eukaryota</taxon>
        <taxon>Metazoa</taxon>
        <taxon>Spiralia</taxon>
        <taxon>Lophotrochozoa</taxon>
        <taxon>Mollusca</taxon>
        <taxon>Cephalopoda</taxon>
        <taxon>Coleoidea</taxon>
        <taxon>Octopodiformes</taxon>
        <taxon>Octopoda</taxon>
        <taxon>Incirrata</taxon>
        <taxon>Octopodidae</taxon>
        <taxon>Octopus</taxon>
    </lineage>
</organism>
<protein>
    <submittedName>
        <fullName evidence="1">Uncharacterized protein</fullName>
    </submittedName>
</protein>
<proteinExistence type="predicted"/>
<sequence length="82" mass="9683">MELENCWSAGACGRSHFEKKSLEYRNCDECNDDLDKEIFNKQHIHQLNQFKKSIENYNHILVLQCEKSNATIQNIQPYIHAN</sequence>
<dbReference type="Proteomes" id="UP001162480">
    <property type="component" value="Chromosome 3"/>
</dbReference>
<name>A0AA36AP09_OCTVU</name>
<keyword evidence="2" id="KW-1185">Reference proteome</keyword>
<dbReference type="AlphaFoldDB" id="A0AA36AP09"/>
<evidence type="ECO:0000313" key="2">
    <source>
        <dbReference type="Proteomes" id="UP001162480"/>
    </source>
</evidence>